<name>A0A151GB26_DRECN</name>
<evidence type="ECO:0000313" key="4">
    <source>
        <dbReference type="Proteomes" id="UP000076580"/>
    </source>
</evidence>
<dbReference type="EMBL" id="LAYC01000003">
    <property type="protein sequence ID" value="KYK54263.1"/>
    <property type="molecule type" value="Genomic_DNA"/>
</dbReference>
<sequence>MSRPLNAIFRLVPQISLATRSFRPLLNGLLSPPRLTPPSLLWAPPVGRFVCRFTSDSLAQRPPRKSSDIEHEKRLAREVIKPRPGDISSHGSRRPILEPSPGAPRGQALGDGLRHDIEVVHDTFRLAHVPRESLHLGLAGTIPYLATSLSTVYLAWDLTKELPTGNAFYDAIFLNHDTANHLQSVVEPLQLGYGAVIISFLGAIHWGLEYAEQTSLRERTRFRYGMGVAACVVAWPTLFMPFEYALTTQFMAFLGLYFADARAASRGWAPAWYGTYRFLLTTIVGLALFVSLVGRAKIGEHSRLGGRELSSSMSGAGVADASTDWAKMEAEEKKRLKSKEEAAKKKAEKEESRTRGRGNENEVKDETRRGPHQD</sequence>
<evidence type="ECO:0008006" key="5">
    <source>
        <dbReference type="Google" id="ProtNLM"/>
    </source>
</evidence>
<dbReference type="RefSeq" id="XP_040653615.1">
    <property type="nucleotide sequence ID" value="XM_040803511.1"/>
</dbReference>
<comment type="caution">
    <text evidence="3">The sequence shown here is derived from an EMBL/GenBank/DDBJ whole genome shotgun (WGS) entry which is preliminary data.</text>
</comment>
<keyword evidence="2" id="KW-1133">Transmembrane helix</keyword>
<dbReference type="AlphaFoldDB" id="A0A151GB26"/>
<reference evidence="3 4" key="1">
    <citation type="journal article" date="2016" name="Sci. Rep.">
        <title>Insights into Adaptations to a Near-Obligate Nematode Endoparasitic Lifestyle from the Finished Genome of Drechmeria coniospora.</title>
        <authorList>
            <person name="Zhang L."/>
            <person name="Zhou Z."/>
            <person name="Guo Q."/>
            <person name="Fokkens L."/>
            <person name="Miskei M."/>
            <person name="Pocsi I."/>
            <person name="Zhang W."/>
            <person name="Chen M."/>
            <person name="Wang L."/>
            <person name="Sun Y."/>
            <person name="Donzelli B.G."/>
            <person name="Gibson D.M."/>
            <person name="Nelson D.R."/>
            <person name="Luo J.G."/>
            <person name="Rep M."/>
            <person name="Liu H."/>
            <person name="Yang S."/>
            <person name="Wang J."/>
            <person name="Krasnoff S.B."/>
            <person name="Xu Y."/>
            <person name="Molnar I."/>
            <person name="Lin M."/>
        </authorList>
    </citation>
    <scope>NUCLEOTIDE SEQUENCE [LARGE SCALE GENOMIC DNA]</scope>
    <source>
        <strain evidence="3 4">ARSEF 6962</strain>
    </source>
</reference>
<feature type="transmembrane region" description="Helical" evidence="2">
    <location>
        <begin position="275"/>
        <end position="294"/>
    </location>
</feature>
<dbReference type="InterPro" id="IPR021836">
    <property type="entry name" value="DUF3429"/>
</dbReference>
<evidence type="ECO:0000313" key="3">
    <source>
        <dbReference type="EMBL" id="KYK54263.1"/>
    </source>
</evidence>
<keyword evidence="2" id="KW-0472">Membrane</keyword>
<accession>A0A151GB26</accession>
<dbReference type="PANTHER" id="PTHR15887:SF1">
    <property type="entry name" value="TRANSMEMBRANE PROTEIN 69"/>
    <property type="match status" value="1"/>
</dbReference>
<organism evidence="3 4">
    <name type="scientific">Drechmeria coniospora</name>
    <name type="common">Nematophagous fungus</name>
    <name type="synonym">Meria coniospora</name>
    <dbReference type="NCBI Taxonomy" id="98403"/>
    <lineage>
        <taxon>Eukaryota</taxon>
        <taxon>Fungi</taxon>
        <taxon>Dikarya</taxon>
        <taxon>Ascomycota</taxon>
        <taxon>Pezizomycotina</taxon>
        <taxon>Sordariomycetes</taxon>
        <taxon>Hypocreomycetidae</taxon>
        <taxon>Hypocreales</taxon>
        <taxon>Ophiocordycipitaceae</taxon>
        <taxon>Drechmeria</taxon>
    </lineage>
</organism>
<dbReference type="InParanoid" id="A0A151GB26"/>
<proteinExistence type="predicted"/>
<dbReference type="Proteomes" id="UP000076580">
    <property type="component" value="Chromosome 03"/>
</dbReference>
<evidence type="ECO:0000256" key="1">
    <source>
        <dbReference type="SAM" id="MobiDB-lite"/>
    </source>
</evidence>
<keyword evidence="2" id="KW-0812">Transmembrane</keyword>
<dbReference type="PANTHER" id="PTHR15887">
    <property type="entry name" value="TRANSMEMBRANE PROTEIN 69"/>
    <property type="match status" value="1"/>
</dbReference>
<dbReference type="STRING" id="98403.A0A151GB26"/>
<feature type="region of interest" description="Disordered" evidence="1">
    <location>
        <begin position="329"/>
        <end position="374"/>
    </location>
</feature>
<feature type="transmembrane region" description="Helical" evidence="2">
    <location>
        <begin position="191"/>
        <end position="210"/>
    </location>
</feature>
<feature type="region of interest" description="Disordered" evidence="1">
    <location>
        <begin position="80"/>
        <end position="109"/>
    </location>
</feature>
<feature type="transmembrane region" description="Helical" evidence="2">
    <location>
        <begin position="222"/>
        <end position="242"/>
    </location>
</feature>
<feature type="transmembrane region" description="Helical" evidence="2">
    <location>
        <begin position="134"/>
        <end position="156"/>
    </location>
</feature>
<dbReference type="Pfam" id="PF11911">
    <property type="entry name" value="DUF3429"/>
    <property type="match status" value="1"/>
</dbReference>
<dbReference type="GeneID" id="63718863"/>
<gene>
    <name evidence="3" type="ORF">DCS_06220</name>
</gene>
<protein>
    <recommendedName>
        <fullName evidence="5">Mitochondrial inner membrane protein 1</fullName>
    </recommendedName>
</protein>
<keyword evidence="4" id="KW-1185">Reference proteome</keyword>
<evidence type="ECO:0000256" key="2">
    <source>
        <dbReference type="SAM" id="Phobius"/>
    </source>
</evidence>